<dbReference type="Proteomes" id="UP001500683">
    <property type="component" value="Unassembled WGS sequence"/>
</dbReference>
<dbReference type="SUPFAM" id="SSF69318">
    <property type="entry name" value="Integrin alpha N-terminal domain"/>
    <property type="match status" value="1"/>
</dbReference>
<feature type="chain" id="PRO_5047439042" description="VCBS repeat-containing protein" evidence="4">
    <location>
        <begin position="27"/>
        <end position="516"/>
    </location>
</feature>
<dbReference type="InterPro" id="IPR028994">
    <property type="entry name" value="Integrin_alpha_N"/>
</dbReference>
<evidence type="ECO:0000256" key="4">
    <source>
        <dbReference type="SAM" id="SignalP"/>
    </source>
</evidence>
<evidence type="ECO:0000256" key="1">
    <source>
        <dbReference type="ARBA" id="ARBA00022729"/>
    </source>
</evidence>
<keyword evidence="2" id="KW-0677">Repeat</keyword>
<dbReference type="InterPro" id="IPR013519">
    <property type="entry name" value="Int_alpha_beta-p"/>
</dbReference>
<accession>A0ABP7VFF0</accession>
<feature type="signal peptide" evidence="4">
    <location>
        <begin position="1"/>
        <end position="26"/>
    </location>
</feature>
<name>A0ABP7VFF0_9ACTN</name>
<dbReference type="Pfam" id="PF01839">
    <property type="entry name" value="FG-GAP"/>
    <property type="match status" value="1"/>
</dbReference>
<keyword evidence="3" id="KW-0325">Glycoprotein</keyword>
<evidence type="ECO:0000313" key="6">
    <source>
        <dbReference type="Proteomes" id="UP001500683"/>
    </source>
</evidence>
<evidence type="ECO:0000313" key="5">
    <source>
        <dbReference type="EMBL" id="GAA4066208.1"/>
    </source>
</evidence>
<sequence length="516" mass="50193">MRFGRLTAVVAALGAVAAFGTGTAGAAPRAAAECSPHGPDFNGDRCADVAIADPDATVSGKARAGRINIVYGGAATAASLTQGQPGVGDAPEADDGFGTAVRAADLDGDGHADLVVGVPSESVAGGDDAGVIQVIYGSAAGLGGGRPGLVLRQGAGGIGGTPEPGDRFGAAIAVNRTTVADGAAPAVAFGSPGEDVGDVADAGSAGVVTFDRRTGAVAATATITQNSTGIGGAAEAGDRFGAAVELFQGPGGFGCAVSGVRGLTLVAGAPGEDLGDRRDAGMLHLARDLATDTPLSQDTPGVDGSAETGDQFGAALALSSYCEHDGPSHVRLAVGVPAEDVGAAADAGMAHLFATDDDELPLPQRWSATQDAPDVADTAEAGDRFGAVLAVGGPWRDGFGEPVVAGVPGEDVGSAADAGAMHVFGDAAGTPGNGDVHLTQSAAGAVPQPGDRFGAALTSRYDHLLSGAPDDATYDRGVVHGIAWPTVFGTPTPGPLFVPGRDGVPADAVRFGAGLA</sequence>
<gene>
    <name evidence="5" type="ORF">GCM10022214_20650</name>
</gene>
<dbReference type="PANTHER" id="PTHR36220:SF1">
    <property type="entry name" value="GAMMA TUBULIN COMPLEX COMPONENT C-TERMINAL DOMAIN-CONTAINING PROTEIN"/>
    <property type="match status" value="1"/>
</dbReference>
<reference evidence="6" key="1">
    <citation type="journal article" date="2019" name="Int. J. Syst. Evol. Microbiol.">
        <title>The Global Catalogue of Microorganisms (GCM) 10K type strain sequencing project: providing services to taxonomists for standard genome sequencing and annotation.</title>
        <authorList>
            <consortium name="The Broad Institute Genomics Platform"/>
            <consortium name="The Broad Institute Genome Sequencing Center for Infectious Disease"/>
            <person name="Wu L."/>
            <person name="Ma J."/>
        </authorList>
    </citation>
    <scope>NUCLEOTIDE SEQUENCE [LARGE SCALE GENOMIC DNA]</scope>
    <source>
        <strain evidence="6">JCM 16702</strain>
    </source>
</reference>
<comment type="caution">
    <text evidence="5">The sequence shown here is derived from an EMBL/GenBank/DDBJ whole genome shotgun (WGS) entry which is preliminary data.</text>
</comment>
<keyword evidence="6" id="KW-1185">Reference proteome</keyword>
<dbReference type="Gene3D" id="2.130.10.130">
    <property type="entry name" value="Integrin alpha, N-terminal"/>
    <property type="match status" value="2"/>
</dbReference>
<proteinExistence type="predicted"/>
<dbReference type="EMBL" id="BAAAZG010000010">
    <property type="protein sequence ID" value="GAA4066208.1"/>
    <property type="molecule type" value="Genomic_DNA"/>
</dbReference>
<dbReference type="PROSITE" id="PS51470">
    <property type="entry name" value="FG_GAP"/>
    <property type="match status" value="1"/>
</dbReference>
<evidence type="ECO:0000256" key="2">
    <source>
        <dbReference type="ARBA" id="ARBA00022737"/>
    </source>
</evidence>
<evidence type="ECO:0008006" key="7">
    <source>
        <dbReference type="Google" id="ProtNLM"/>
    </source>
</evidence>
<keyword evidence="1 4" id="KW-0732">Signal</keyword>
<evidence type="ECO:0000256" key="3">
    <source>
        <dbReference type="ARBA" id="ARBA00023180"/>
    </source>
</evidence>
<dbReference type="InterPro" id="IPR013517">
    <property type="entry name" value="FG-GAP"/>
</dbReference>
<protein>
    <recommendedName>
        <fullName evidence="7">VCBS repeat-containing protein</fullName>
    </recommendedName>
</protein>
<dbReference type="PANTHER" id="PTHR36220">
    <property type="entry name" value="UNNAMED PRODUCT"/>
    <property type="match status" value="1"/>
</dbReference>
<organism evidence="5 6">
    <name type="scientific">Actinomadura miaoliensis</name>
    <dbReference type="NCBI Taxonomy" id="430685"/>
    <lineage>
        <taxon>Bacteria</taxon>
        <taxon>Bacillati</taxon>
        <taxon>Actinomycetota</taxon>
        <taxon>Actinomycetes</taxon>
        <taxon>Streptosporangiales</taxon>
        <taxon>Thermomonosporaceae</taxon>
        <taxon>Actinomadura</taxon>
    </lineage>
</organism>